<dbReference type="SUPFAM" id="SSF88659">
    <property type="entry name" value="Sigma3 and sigma4 domains of RNA polymerase sigma factors"/>
    <property type="match status" value="1"/>
</dbReference>
<evidence type="ECO:0000256" key="3">
    <source>
        <dbReference type="ARBA" id="ARBA00023082"/>
    </source>
</evidence>
<evidence type="ECO:0000256" key="4">
    <source>
        <dbReference type="ARBA" id="ARBA00023125"/>
    </source>
</evidence>
<evidence type="ECO:0000256" key="6">
    <source>
        <dbReference type="RuleBase" id="RU000716"/>
    </source>
</evidence>
<evidence type="ECO:0000256" key="5">
    <source>
        <dbReference type="ARBA" id="ARBA00023163"/>
    </source>
</evidence>
<accession>A0ABY5DSS1</accession>
<keyword evidence="2 6" id="KW-0805">Transcription regulation</keyword>
<keyword evidence="4 6" id="KW-0238">DNA-binding</keyword>
<feature type="domain" description="RNA polymerase sigma factor 70 region 4 type 2" evidence="9">
    <location>
        <begin position="131"/>
        <end position="182"/>
    </location>
</feature>
<sequence length="212" mass="23178">MTAASLALSDEARDRLLAGAQAGDTAAFEALARAHGDRLFAMILHLAGDRADAEDILQETLLRAWRAIGRFERRADVATWLHRIAVNETNRMLGQRTRRADDVCVDDRADAFPASRRDEPGPRAEHRELHDALQHAIRELPLAYRTALVLRDVEGLSTREAAAAAGVGERAFKSRLHEARLRVRAALDAGAPAEARRVPECAQPPRSSASAA</sequence>
<dbReference type="InterPro" id="IPR013324">
    <property type="entry name" value="RNA_pol_sigma_r3/r4-like"/>
</dbReference>
<dbReference type="Gene3D" id="1.10.1740.10">
    <property type="match status" value="1"/>
</dbReference>
<evidence type="ECO:0000256" key="2">
    <source>
        <dbReference type="ARBA" id="ARBA00023015"/>
    </source>
</evidence>
<gene>
    <name evidence="10" type="ORF">NBH00_22035</name>
</gene>
<evidence type="ECO:0000256" key="1">
    <source>
        <dbReference type="ARBA" id="ARBA00010641"/>
    </source>
</evidence>
<keyword evidence="5 6" id="KW-0804">Transcription</keyword>
<evidence type="ECO:0000256" key="7">
    <source>
        <dbReference type="SAM" id="MobiDB-lite"/>
    </source>
</evidence>
<feature type="domain" description="RNA polymerase sigma-70 region 2" evidence="8">
    <location>
        <begin position="31"/>
        <end position="98"/>
    </location>
</feature>
<feature type="region of interest" description="Disordered" evidence="7">
    <location>
        <begin position="191"/>
        <end position="212"/>
    </location>
</feature>
<dbReference type="Proteomes" id="UP001056035">
    <property type="component" value="Chromosome"/>
</dbReference>
<dbReference type="PANTHER" id="PTHR43133">
    <property type="entry name" value="RNA POLYMERASE ECF-TYPE SIGMA FACTO"/>
    <property type="match status" value="1"/>
</dbReference>
<dbReference type="EMBL" id="CP098502">
    <property type="protein sequence ID" value="UTI64006.1"/>
    <property type="molecule type" value="Genomic_DNA"/>
</dbReference>
<name>A0ABY5DSS1_9ACTN</name>
<dbReference type="Gene3D" id="1.10.10.10">
    <property type="entry name" value="Winged helix-like DNA-binding domain superfamily/Winged helix DNA-binding domain"/>
    <property type="match status" value="1"/>
</dbReference>
<keyword evidence="3 6" id="KW-0731">Sigma factor</keyword>
<keyword evidence="11" id="KW-1185">Reference proteome</keyword>
<protein>
    <recommendedName>
        <fullName evidence="6">RNA polymerase sigma factor</fullName>
    </recommendedName>
</protein>
<comment type="similarity">
    <text evidence="1 6">Belongs to the sigma-70 factor family. ECF subfamily.</text>
</comment>
<dbReference type="InterPro" id="IPR000838">
    <property type="entry name" value="RNA_pol_sigma70_ECF_CS"/>
</dbReference>
<dbReference type="SUPFAM" id="SSF88946">
    <property type="entry name" value="Sigma2 domain of RNA polymerase sigma factors"/>
    <property type="match status" value="1"/>
</dbReference>
<evidence type="ECO:0000259" key="8">
    <source>
        <dbReference type="Pfam" id="PF04542"/>
    </source>
</evidence>
<dbReference type="RefSeq" id="WP_254570720.1">
    <property type="nucleotide sequence ID" value="NZ_CP098502.1"/>
</dbReference>
<dbReference type="InterPro" id="IPR007627">
    <property type="entry name" value="RNA_pol_sigma70_r2"/>
</dbReference>
<evidence type="ECO:0000259" key="9">
    <source>
        <dbReference type="Pfam" id="PF08281"/>
    </source>
</evidence>
<evidence type="ECO:0000313" key="11">
    <source>
        <dbReference type="Proteomes" id="UP001056035"/>
    </source>
</evidence>
<dbReference type="InterPro" id="IPR014284">
    <property type="entry name" value="RNA_pol_sigma-70_dom"/>
</dbReference>
<evidence type="ECO:0000313" key="10">
    <source>
        <dbReference type="EMBL" id="UTI64006.1"/>
    </source>
</evidence>
<reference evidence="10 11" key="1">
    <citation type="submission" date="2022-06" db="EMBL/GenBank/DDBJ databases">
        <title>Paraconexibacter antarcticus.</title>
        <authorList>
            <person name="Kim C.S."/>
        </authorList>
    </citation>
    <scope>NUCLEOTIDE SEQUENCE [LARGE SCALE GENOMIC DNA]</scope>
    <source>
        <strain evidence="10 11">02-257</strain>
    </source>
</reference>
<proteinExistence type="inferred from homology"/>
<dbReference type="InterPro" id="IPR013249">
    <property type="entry name" value="RNA_pol_sigma70_r4_t2"/>
</dbReference>
<dbReference type="NCBIfam" id="TIGR02937">
    <property type="entry name" value="sigma70-ECF"/>
    <property type="match status" value="1"/>
</dbReference>
<dbReference type="PANTHER" id="PTHR43133:SF8">
    <property type="entry name" value="RNA POLYMERASE SIGMA FACTOR HI_1459-RELATED"/>
    <property type="match status" value="1"/>
</dbReference>
<dbReference type="Pfam" id="PF04542">
    <property type="entry name" value="Sigma70_r2"/>
    <property type="match status" value="1"/>
</dbReference>
<dbReference type="InterPro" id="IPR036388">
    <property type="entry name" value="WH-like_DNA-bd_sf"/>
</dbReference>
<organism evidence="10 11">
    <name type="scientific">Paraconexibacter antarcticus</name>
    <dbReference type="NCBI Taxonomy" id="2949664"/>
    <lineage>
        <taxon>Bacteria</taxon>
        <taxon>Bacillati</taxon>
        <taxon>Actinomycetota</taxon>
        <taxon>Thermoleophilia</taxon>
        <taxon>Solirubrobacterales</taxon>
        <taxon>Paraconexibacteraceae</taxon>
        <taxon>Paraconexibacter</taxon>
    </lineage>
</organism>
<dbReference type="PROSITE" id="PS01063">
    <property type="entry name" value="SIGMA70_ECF"/>
    <property type="match status" value="1"/>
</dbReference>
<dbReference type="InterPro" id="IPR039425">
    <property type="entry name" value="RNA_pol_sigma-70-like"/>
</dbReference>
<dbReference type="InterPro" id="IPR013325">
    <property type="entry name" value="RNA_pol_sigma_r2"/>
</dbReference>
<dbReference type="Pfam" id="PF08281">
    <property type="entry name" value="Sigma70_r4_2"/>
    <property type="match status" value="1"/>
</dbReference>